<feature type="compositionally biased region" description="Low complexity" evidence="1">
    <location>
        <begin position="54"/>
        <end position="76"/>
    </location>
</feature>
<evidence type="ECO:0008006" key="6">
    <source>
        <dbReference type="Google" id="ProtNLM"/>
    </source>
</evidence>
<feature type="signal peptide" evidence="3">
    <location>
        <begin position="1"/>
        <end position="23"/>
    </location>
</feature>
<accession>A0A9P4VUQ0</accession>
<name>A0A9P4VUQ0_9PEZI</name>
<evidence type="ECO:0000313" key="5">
    <source>
        <dbReference type="Proteomes" id="UP000799429"/>
    </source>
</evidence>
<evidence type="ECO:0000313" key="4">
    <source>
        <dbReference type="EMBL" id="KAF2840839.1"/>
    </source>
</evidence>
<organism evidence="4 5">
    <name type="scientific">Patellaria atrata CBS 101060</name>
    <dbReference type="NCBI Taxonomy" id="1346257"/>
    <lineage>
        <taxon>Eukaryota</taxon>
        <taxon>Fungi</taxon>
        <taxon>Dikarya</taxon>
        <taxon>Ascomycota</taxon>
        <taxon>Pezizomycotina</taxon>
        <taxon>Dothideomycetes</taxon>
        <taxon>Dothideomycetes incertae sedis</taxon>
        <taxon>Patellariales</taxon>
        <taxon>Patellariaceae</taxon>
        <taxon>Patellaria</taxon>
    </lineage>
</organism>
<evidence type="ECO:0000256" key="2">
    <source>
        <dbReference type="SAM" id="Phobius"/>
    </source>
</evidence>
<protein>
    <recommendedName>
        <fullName evidence="6">Mid2 domain-containing protein</fullName>
    </recommendedName>
</protein>
<dbReference type="OrthoDB" id="5425782at2759"/>
<evidence type="ECO:0000256" key="3">
    <source>
        <dbReference type="SAM" id="SignalP"/>
    </source>
</evidence>
<dbReference type="Proteomes" id="UP000799429">
    <property type="component" value="Unassembled WGS sequence"/>
</dbReference>
<comment type="caution">
    <text evidence="4">The sequence shown here is derived from an EMBL/GenBank/DDBJ whole genome shotgun (WGS) entry which is preliminary data.</text>
</comment>
<evidence type="ECO:0000256" key="1">
    <source>
        <dbReference type="SAM" id="MobiDB-lite"/>
    </source>
</evidence>
<keyword evidence="5" id="KW-1185">Reference proteome</keyword>
<gene>
    <name evidence="4" type="ORF">M501DRAFT_1014836</name>
</gene>
<feature type="compositionally biased region" description="Low complexity" evidence="1">
    <location>
        <begin position="105"/>
        <end position="120"/>
    </location>
</feature>
<keyword evidence="2" id="KW-0472">Membrane</keyword>
<feature type="compositionally biased region" description="Polar residues" evidence="1">
    <location>
        <begin position="43"/>
        <end position="53"/>
    </location>
</feature>
<sequence>MFANRKFAVPLFALLYLLTIVCAFEADGFFYKRQDNVIGGTGPTSTFDNPSDITTSTPTVGFTTSEFGGLPTTTETPPLPPTTLIPNPPTTFTSTIPPTTPPSTSPSTSSPASSTPTSESTSEDTNDEDSATITSFELTTFTSALVSTSAQVFVTTILTVSGDHTVPVEVTTSRPITFTTGFVTGTHTALIQPGDDNGGQNSGMESKTKALIGGLVGGIGGLLLLGGIGIAFWKVWGRKRRNVDDDDDIHSGTGMSESVHRDKRSSVGQPFQATLDRYHEQPANTNPAANF</sequence>
<reference evidence="4" key="1">
    <citation type="journal article" date="2020" name="Stud. Mycol.">
        <title>101 Dothideomycetes genomes: a test case for predicting lifestyles and emergence of pathogens.</title>
        <authorList>
            <person name="Haridas S."/>
            <person name="Albert R."/>
            <person name="Binder M."/>
            <person name="Bloem J."/>
            <person name="Labutti K."/>
            <person name="Salamov A."/>
            <person name="Andreopoulos B."/>
            <person name="Baker S."/>
            <person name="Barry K."/>
            <person name="Bills G."/>
            <person name="Bluhm B."/>
            <person name="Cannon C."/>
            <person name="Castanera R."/>
            <person name="Culley D."/>
            <person name="Daum C."/>
            <person name="Ezra D."/>
            <person name="Gonzalez J."/>
            <person name="Henrissat B."/>
            <person name="Kuo A."/>
            <person name="Liang C."/>
            <person name="Lipzen A."/>
            <person name="Lutzoni F."/>
            <person name="Magnuson J."/>
            <person name="Mondo S."/>
            <person name="Nolan M."/>
            <person name="Ohm R."/>
            <person name="Pangilinan J."/>
            <person name="Park H.-J."/>
            <person name="Ramirez L."/>
            <person name="Alfaro M."/>
            <person name="Sun H."/>
            <person name="Tritt A."/>
            <person name="Yoshinaga Y."/>
            <person name="Zwiers L.-H."/>
            <person name="Turgeon B."/>
            <person name="Goodwin S."/>
            <person name="Spatafora J."/>
            <person name="Crous P."/>
            <person name="Grigoriev I."/>
        </authorList>
    </citation>
    <scope>NUCLEOTIDE SEQUENCE</scope>
    <source>
        <strain evidence="4">CBS 101060</strain>
    </source>
</reference>
<feature type="compositionally biased region" description="Pro residues" evidence="1">
    <location>
        <begin position="77"/>
        <end position="89"/>
    </location>
</feature>
<feature type="region of interest" description="Disordered" evidence="1">
    <location>
        <begin position="243"/>
        <end position="268"/>
    </location>
</feature>
<feature type="transmembrane region" description="Helical" evidence="2">
    <location>
        <begin position="210"/>
        <end position="233"/>
    </location>
</feature>
<keyword evidence="3" id="KW-0732">Signal</keyword>
<feature type="chain" id="PRO_5040129742" description="Mid2 domain-containing protein" evidence="3">
    <location>
        <begin position="24"/>
        <end position="291"/>
    </location>
</feature>
<dbReference type="EMBL" id="MU006092">
    <property type="protein sequence ID" value="KAF2840839.1"/>
    <property type="molecule type" value="Genomic_DNA"/>
</dbReference>
<keyword evidence="2" id="KW-1133">Transmembrane helix</keyword>
<proteinExistence type="predicted"/>
<feature type="compositionally biased region" description="Acidic residues" evidence="1">
    <location>
        <begin position="121"/>
        <end position="130"/>
    </location>
</feature>
<keyword evidence="2" id="KW-0812">Transmembrane</keyword>
<dbReference type="AlphaFoldDB" id="A0A9P4VUQ0"/>
<feature type="region of interest" description="Disordered" evidence="1">
    <location>
        <begin position="42"/>
        <end position="130"/>
    </location>
</feature>